<keyword evidence="4" id="KW-1185">Reference proteome</keyword>
<dbReference type="Proteomes" id="UP000000759">
    <property type="component" value="Chromosome 13"/>
</dbReference>
<dbReference type="Pfam" id="PF13424">
    <property type="entry name" value="TPR_12"/>
    <property type="match status" value="4"/>
</dbReference>
<dbReference type="SUPFAM" id="SSF48452">
    <property type="entry name" value="TPR-like"/>
    <property type="match status" value="2"/>
</dbReference>
<evidence type="ECO:0000256" key="2">
    <source>
        <dbReference type="ARBA" id="ARBA00022803"/>
    </source>
</evidence>
<dbReference type="GeneID" id="7202479"/>
<dbReference type="OrthoDB" id="38368at2759"/>
<dbReference type="PANTHER" id="PTHR45641">
    <property type="entry name" value="TETRATRICOPEPTIDE REPEAT PROTEIN (AFU_ORTHOLOGUE AFUA_6G03870)"/>
    <property type="match status" value="1"/>
</dbReference>
<organism evidence="3 4">
    <name type="scientific">Phaeodactylum tricornutum (strain CCAP 1055/1)</name>
    <dbReference type="NCBI Taxonomy" id="556484"/>
    <lineage>
        <taxon>Eukaryota</taxon>
        <taxon>Sar</taxon>
        <taxon>Stramenopiles</taxon>
        <taxon>Ochrophyta</taxon>
        <taxon>Bacillariophyta</taxon>
        <taxon>Bacillariophyceae</taxon>
        <taxon>Bacillariophycidae</taxon>
        <taxon>Naviculales</taxon>
        <taxon>Phaeodactylaceae</taxon>
        <taxon>Phaeodactylum</taxon>
    </lineage>
</organism>
<dbReference type="PaxDb" id="2850-Phatr47465"/>
<dbReference type="OMA" id="HAGEYNE"/>
<dbReference type="KEGG" id="pti:PHATRDRAFT_47465"/>
<keyword evidence="2" id="KW-0802">TPR repeat</keyword>
<reference evidence="4" key="2">
    <citation type="submission" date="2008-08" db="EMBL/GenBank/DDBJ databases">
        <authorList>
            <consortium name="Diatom Consortium"/>
            <person name="Grigoriev I."/>
            <person name="Grimwood J."/>
            <person name="Kuo A."/>
            <person name="Otillar R.P."/>
            <person name="Salamov A."/>
            <person name="Detter J.C."/>
            <person name="Lindquist E."/>
            <person name="Shapiro H."/>
            <person name="Lucas S."/>
            <person name="Glavina del Rio T."/>
            <person name="Pitluck S."/>
            <person name="Rokhsar D."/>
            <person name="Bowler C."/>
        </authorList>
    </citation>
    <scope>GENOME REANNOTATION</scope>
    <source>
        <strain evidence="4">CCAP 1055/1</strain>
    </source>
</reference>
<dbReference type="EMBL" id="CM000615">
    <property type="protein sequence ID" value="EEC46999.1"/>
    <property type="molecule type" value="Genomic_DNA"/>
</dbReference>
<dbReference type="PANTHER" id="PTHR45641:SF19">
    <property type="entry name" value="NEPHROCYSTIN-3"/>
    <property type="match status" value="1"/>
</dbReference>
<dbReference type="InterPro" id="IPR011990">
    <property type="entry name" value="TPR-like_helical_dom_sf"/>
</dbReference>
<dbReference type="SMART" id="SM00028">
    <property type="entry name" value="TPR"/>
    <property type="match status" value="9"/>
</dbReference>
<protein>
    <recommendedName>
        <fullName evidence="5">Kinesin light chain</fullName>
    </recommendedName>
</protein>
<name>B7G3G7_PHATC</name>
<dbReference type="eggNOG" id="KOG1840">
    <property type="taxonomic scope" value="Eukaryota"/>
</dbReference>
<evidence type="ECO:0000313" key="4">
    <source>
        <dbReference type="Proteomes" id="UP000000759"/>
    </source>
</evidence>
<dbReference type="InParanoid" id="B7G3G7"/>
<evidence type="ECO:0000313" key="3">
    <source>
        <dbReference type="EMBL" id="EEC46999.1"/>
    </source>
</evidence>
<gene>
    <name evidence="3" type="ORF">PHATRDRAFT_47465</name>
</gene>
<dbReference type="HOGENOM" id="CLU_379247_0_0_1"/>
<dbReference type="AlphaFoldDB" id="B7G3G7"/>
<dbReference type="RefSeq" id="XP_002181785.1">
    <property type="nucleotide sequence ID" value="XM_002181749.1"/>
</dbReference>
<dbReference type="Gene3D" id="1.25.40.10">
    <property type="entry name" value="Tetratricopeptide repeat domain"/>
    <property type="match status" value="3"/>
</dbReference>
<evidence type="ECO:0000256" key="1">
    <source>
        <dbReference type="ARBA" id="ARBA00022737"/>
    </source>
</evidence>
<dbReference type="InterPro" id="IPR019734">
    <property type="entry name" value="TPR_rpt"/>
</dbReference>
<evidence type="ECO:0008006" key="5">
    <source>
        <dbReference type="Google" id="ProtNLM"/>
    </source>
</evidence>
<accession>B7G3G7</accession>
<sequence length="731" mass="81843">MFWDREATIQVRGEPTDRKVDDLHGSTVIRVDKVIERRQHLPVESVELEEREQPCVATPLTEGVGQTCHFSSSIKNQKKVLSDNGETGMPVEEEPNWLDISNWFTALGKQGLEDHHQPKARIDFIEIDTKVEDHELVQLQEMYLPTCLRWLDPTFQPIDDLEGATTTNEQLSAGVSTRIGFSDVQSVTLANGEGSIADLVASNSFDLGKNEDFPERVKPTFDVANKLADTSKSEATATIRTSDNRLCLAKGKKAMSEVHNEERRQILVKELLSSISTYGRYDPRVADASASLGDHLDESGEHKQSLKLYRDAVSIYSSKLGDDHKKTMDARVKLGRILEHAGEYNEAINTYYLATVMRKAVRGEKDPAAADSIVCIAHTLRKKGDYHQAIKELKRSLKIYRESLGDAHPKVSSAVDEIASLYVTLGDFDKSAAILEEVVKLKAATLGMNTKEVASTLISLATTYECSEQVEKSLKTLKKAYKIESEIGGFSSEGAISILNRIAMLYEGTGDYNRASIAFLGVLRGQKSIYGEEHLVVGEAYYKLGYSLHQMGHIHKALKCMKEALPIFVREGTETSDVERIAEILHEMGLMNKEMKNFHESTCMFKQELGIRRKIGQSEFPLITRALNQLGVVEFEMKNSSRALKYLVEALSIMQKHGDPGLDCAEVLYNSGLVFEVCNNKDRALEAFEESVRILMKLGFEGVHPQVVKAQNKIEMLQDKRKQRGYWTPGQ</sequence>
<keyword evidence="1" id="KW-0677">Repeat</keyword>
<reference evidence="3 4" key="1">
    <citation type="journal article" date="2008" name="Nature">
        <title>The Phaeodactylum genome reveals the evolutionary history of diatom genomes.</title>
        <authorList>
            <person name="Bowler C."/>
            <person name="Allen A.E."/>
            <person name="Badger J.H."/>
            <person name="Grimwood J."/>
            <person name="Jabbari K."/>
            <person name="Kuo A."/>
            <person name="Maheswari U."/>
            <person name="Martens C."/>
            <person name="Maumus F."/>
            <person name="Otillar R.P."/>
            <person name="Rayko E."/>
            <person name="Salamov A."/>
            <person name="Vandepoele K."/>
            <person name="Beszteri B."/>
            <person name="Gruber A."/>
            <person name="Heijde M."/>
            <person name="Katinka M."/>
            <person name="Mock T."/>
            <person name="Valentin K."/>
            <person name="Verret F."/>
            <person name="Berges J.A."/>
            <person name="Brownlee C."/>
            <person name="Cadoret J.P."/>
            <person name="Chiovitti A."/>
            <person name="Choi C.J."/>
            <person name="Coesel S."/>
            <person name="De Martino A."/>
            <person name="Detter J.C."/>
            <person name="Durkin C."/>
            <person name="Falciatore A."/>
            <person name="Fournet J."/>
            <person name="Haruta M."/>
            <person name="Huysman M.J."/>
            <person name="Jenkins B.D."/>
            <person name="Jiroutova K."/>
            <person name="Jorgensen R.E."/>
            <person name="Joubert Y."/>
            <person name="Kaplan A."/>
            <person name="Kroger N."/>
            <person name="Kroth P.G."/>
            <person name="La Roche J."/>
            <person name="Lindquist E."/>
            <person name="Lommer M."/>
            <person name="Martin-Jezequel V."/>
            <person name="Lopez P.J."/>
            <person name="Lucas S."/>
            <person name="Mangogna M."/>
            <person name="McGinnis K."/>
            <person name="Medlin L.K."/>
            <person name="Montsant A."/>
            <person name="Oudot-Le Secq M.P."/>
            <person name="Napoli C."/>
            <person name="Obornik M."/>
            <person name="Parker M.S."/>
            <person name="Petit J.L."/>
            <person name="Porcel B.M."/>
            <person name="Poulsen N."/>
            <person name="Robison M."/>
            <person name="Rychlewski L."/>
            <person name="Rynearson T.A."/>
            <person name="Schmutz J."/>
            <person name="Shapiro H."/>
            <person name="Siaut M."/>
            <person name="Stanley M."/>
            <person name="Sussman M.R."/>
            <person name="Taylor A.R."/>
            <person name="Vardi A."/>
            <person name="von Dassow P."/>
            <person name="Vyverman W."/>
            <person name="Willis A."/>
            <person name="Wyrwicz L.S."/>
            <person name="Rokhsar D.S."/>
            <person name="Weissenbach J."/>
            <person name="Armbrust E.V."/>
            <person name="Green B.R."/>
            <person name="Van de Peer Y."/>
            <person name="Grigoriev I.V."/>
        </authorList>
    </citation>
    <scope>NUCLEOTIDE SEQUENCE [LARGE SCALE GENOMIC DNA]</scope>
    <source>
        <strain evidence="3 4">CCAP 1055/1</strain>
    </source>
</reference>
<proteinExistence type="predicted"/>
<dbReference type="STRING" id="556484.B7G3G7"/>